<protein>
    <submittedName>
        <fullName evidence="2">Uncharacterized protein</fullName>
    </submittedName>
</protein>
<name>A0A2Z7B5B2_9LAMI</name>
<reference evidence="2 3" key="1">
    <citation type="journal article" date="2015" name="Proc. Natl. Acad. Sci. U.S.A.">
        <title>The resurrection genome of Boea hygrometrica: A blueprint for survival of dehydration.</title>
        <authorList>
            <person name="Xiao L."/>
            <person name="Yang G."/>
            <person name="Zhang L."/>
            <person name="Yang X."/>
            <person name="Zhao S."/>
            <person name="Ji Z."/>
            <person name="Zhou Q."/>
            <person name="Hu M."/>
            <person name="Wang Y."/>
            <person name="Chen M."/>
            <person name="Xu Y."/>
            <person name="Jin H."/>
            <person name="Xiao X."/>
            <person name="Hu G."/>
            <person name="Bao F."/>
            <person name="Hu Y."/>
            <person name="Wan P."/>
            <person name="Li L."/>
            <person name="Deng X."/>
            <person name="Kuang T."/>
            <person name="Xiang C."/>
            <person name="Zhu J.K."/>
            <person name="Oliver M.J."/>
            <person name="He Y."/>
        </authorList>
    </citation>
    <scope>NUCLEOTIDE SEQUENCE [LARGE SCALE GENOMIC DNA]</scope>
    <source>
        <strain evidence="3">cv. XS01</strain>
    </source>
</reference>
<evidence type="ECO:0000256" key="1">
    <source>
        <dbReference type="SAM" id="MobiDB-lite"/>
    </source>
</evidence>
<dbReference type="Proteomes" id="UP000250235">
    <property type="component" value="Unassembled WGS sequence"/>
</dbReference>
<proteinExistence type="predicted"/>
<dbReference type="AlphaFoldDB" id="A0A2Z7B5B2"/>
<dbReference type="EMBL" id="KV010811">
    <property type="protein sequence ID" value="KZV26899.1"/>
    <property type="molecule type" value="Genomic_DNA"/>
</dbReference>
<evidence type="ECO:0000313" key="2">
    <source>
        <dbReference type="EMBL" id="KZV26899.1"/>
    </source>
</evidence>
<sequence length="297" mass="33426">MSVTLLCLPTTATDVTDAFAQIRASIDQLHFEQIRRKDDFDKLRDTLLMHIRDIEKKFTERFDAHDRTYRVLLNNIHHDARDHKNLLSLDIKSSQQKLSTQKLSTQVAASAFDTVDVRKVVKELDAKVTLLDGQVAADLLNFHAKAEENHLNLSTQLGFLVDYINRGGDAKKGEGGSSRPQPPSDDQSRPAGEVVAVAIEQMNRAVLLEVVAEVEVREEETVVVPQKEGDKVILVFGNIPRVELKHSVDGLLFQRLKIYGYQVLVSGFYVSRESNSDVDQWLRNQTLVLILVGDSLQ</sequence>
<evidence type="ECO:0000313" key="3">
    <source>
        <dbReference type="Proteomes" id="UP000250235"/>
    </source>
</evidence>
<organism evidence="2 3">
    <name type="scientific">Dorcoceras hygrometricum</name>
    <dbReference type="NCBI Taxonomy" id="472368"/>
    <lineage>
        <taxon>Eukaryota</taxon>
        <taxon>Viridiplantae</taxon>
        <taxon>Streptophyta</taxon>
        <taxon>Embryophyta</taxon>
        <taxon>Tracheophyta</taxon>
        <taxon>Spermatophyta</taxon>
        <taxon>Magnoliopsida</taxon>
        <taxon>eudicotyledons</taxon>
        <taxon>Gunneridae</taxon>
        <taxon>Pentapetalae</taxon>
        <taxon>asterids</taxon>
        <taxon>lamiids</taxon>
        <taxon>Lamiales</taxon>
        <taxon>Gesneriaceae</taxon>
        <taxon>Didymocarpoideae</taxon>
        <taxon>Trichosporeae</taxon>
        <taxon>Loxocarpinae</taxon>
        <taxon>Dorcoceras</taxon>
    </lineage>
</organism>
<gene>
    <name evidence="2" type="ORF">F511_42310</name>
</gene>
<feature type="region of interest" description="Disordered" evidence="1">
    <location>
        <begin position="170"/>
        <end position="191"/>
    </location>
</feature>
<accession>A0A2Z7B5B2</accession>
<keyword evidence="3" id="KW-1185">Reference proteome</keyword>